<dbReference type="GO" id="GO:0040029">
    <property type="term" value="P:epigenetic regulation of gene expression"/>
    <property type="evidence" value="ECO:0007669"/>
    <property type="project" value="TreeGrafter"/>
</dbReference>
<organism evidence="6 7">
    <name type="scientific">Phycicoccus elongatus Lp2</name>
    <dbReference type="NCBI Taxonomy" id="1193181"/>
    <lineage>
        <taxon>Bacteria</taxon>
        <taxon>Bacillati</taxon>
        <taxon>Actinomycetota</taxon>
        <taxon>Actinomycetes</taxon>
        <taxon>Micrococcales</taxon>
        <taxon>Intrasporangiaceae</taxon>
        <taxon>Phycicoccus</taxon>
    </lineage>
</organism>
<comment type="pathway">
    <text evidence="1">Ketone degradation; acetoin degradation.</text>
</comment>
<dbReference type="OrthoDB" id="9808367at2"/>
<dbReference type="HOGENOM" id="CLU_007727_8_0_11"/>
<evidence type="ECO:0000256" key="1">
    <source>
        <dbReference type="ARBA" id="ARBA00005101"/>
    </source>
</evidence>
<comment type="caution">
    <text evidence="6">The sequence shown here is derived from an EMBL/GenBank/DDBJ whole genome shotgun (WGS) entry which is preliminary data.</text>
</comment>
<evidence type="ECO:0000259" key="5">
    <source>
        <dbReference type="Pfam" id="PF00850"/>
    </source>
</evidence>
<dbReference type="STRING" id="1193181.BN10_1210005"/>
<dbReference type="Proteomes" id="UP000013167">
    <property type="component" value="Unassembled WGS sequence"/>
</dbReference>
<dbReference type="SUPFAM" id="SSF52768">
    <property type="entry name" value="Arginase/deacetylase"/>
    <property type="match status" value="1"/>
</dbReference>
<proteinExistence type="inferred from homology"/>
<keyword evidence="7" id="KW-1185">Reference proteome</keyword>
<dbReference type="GO" id="GO:0045150">
    <property type="term" value="P:acetoin catabolic process"/>
    <property type="evidence" value="ECO:0007669"/>
    <property type="project" value="UniProtKB-UniPathway"/>
</dbReference>
<evidence type="ECO:0000313" key="7">
    <source>
        <dbReference type="Proteomes" id="UP000013167"/>
    </source>
</evidence>
<dbReference type="InterPro" id="IPR037138">
    <property type="entry name" value="His_deacetylse_dom_sf"/>
</dbReference>
<dbReference type="InterPro" id="IPR000286">
    <property type="entry name" value="HDACs"/>
</dbReference>
<sequence>MASRTRAIWDDAFTAYNFGRDHPMAPVRLDLTTRLARALGVLDDVEVVAPDPATDDELLLAHDADYIAAVKRASENPALADPRRGLGTDDDPAFAGMHEASARIAGGTLALARALHAGEIDHGVNYCGGMHHAMRTHAAGFCIYNDAAIAIQWLLDQGVERVAYVDIDVHHGDGVERIFWNEPRVMTISVHETGRALFPGTGWPADIGGRDARGSKVNVALPPTTNDAHWLRAIDAIVPPLVHAFRPQVLVTQHGCDTHIDDPLAHFSISLDAQRRAHESMHHLAHEVTGGKWLALGGGGYEVVDVVPRSWTHLTAIAAHRPVPVETEVPAEWRGHVEALFGRPGPKRMGDLPAENLPIWVRPWAMGHNPDNAHDRAVMTTREAVFPHHGLDPWFD</sequence>
<accession>N0E1S7</accession>
<dbReference type="UniPathway" id="UPA00040"/>
<dbReference type="InterPro" id="IPR023696">
    <property type="entry name" value="Ureohydrolase_dom_sf"/>
</dbReference>
<reference evidence="6 7" key="1">
    <citation type="journal article" date="2013" name="ISME J.">
        <title>A metabolic model for members of the genus Tetrasphaera involved in enhanced biological phosphorus removal.</title>
        <authorList>
            <person name="Kristiansen R."/>
            <person name="Nguyen H.T.T."/>
            <person name="Saunders A.M."/>
            <person name="Nielsen J.L."/>
            <person name="Wimmer R."/>
            <person name="Le V.Q."/>
            <person name="McIlroy S.J."/>
            <person name="Petrovski S."/>
            <person name="Seviour R.J."/>
            <person name="Calteau A."/>
            <person name="Nielsen K.L."/>
            <person name="Nielsen P.H."/>
        </authorList>
    </citation>
    <scope>NUCLEOTIDE SEQUENCE [LARGE SCALE GENOMIC DNA]</scope>
    <source>
        <strain evidence="6 7">Lp2</strain>
    </source>
</reference>
<evidence type="ECO:0000313" key="6">
    <source>
        <dbReference type="EMBL" id="CCH68864.1"/>
    </source>
</evidence>
<dbReference type="CDD" id="cd09994">
    <property type="entry name" value="HDAC_AcuC_like"/>
    <property type="match status" value="1"/>
</dbReference>
<dbReference type="eggNOG" id="COG0123">
    <property type="taxonomic scope" value="Bacteria"/>
</dbReference>
<protein>
    <recommendedName>
        <fullName evidence="3">Acetoin utilization protein AcuC</fullName>
    </recommendedName>
</protein>
<dbReference type="InterPro" id="IPR023801">
    <property type="entry name" value="His_deacetylse_dom"/>
</dbReference>
<dbReference type="GO" id="GO:0004407">
    <property type="term" value="F:histone deacetylase activity"/>
    <property type="evidence" value="ECO:0007669"/>
    <property type="project" value="TreeGrafter"/>
</dbReference>
<dbReference type="RefSeq" id="WP_010851718.1">
    <property type="nucleotide sequence ID" value="NZ_HF570956.1"/>
</dbReference>
<evidence type="ECO:0000256" key="4">
    <source>
        <dbReference type="ARBA" id="ARBA00022627"/>
    </source>
</evidence>
<comment type="similarity">
    <text evidence="2">Belongs to the histone deacetylase family.</text>
</comment>
<name>N0E1S7_9MICO</name>
<evidence type="ECO:0000256" key="2">
    <source>
        <dbReference type="ARBA" id="ARBA00005947"/>
    </source>
</evidence>
<dbReference type="PRINTS" id="PR01270">
    <property type="entry name" value="HDASUPER"/>
</dbReference>
<dbReference type="EMBL" id="CAIZ01000026">
    <property type="protein sequence ID" value="CCH68864.1"/>
    <property type="molecule type" value="Genomic_DNA"/>
</dbReference>
<gene>
    <name evidence="6" type="primary">acuC</name>
    <name evidence="6" type="ORF">BN10_1210005</name>
</gene>
<feature type="domain" description="Histone deacetylase" evidence="5">
    <location>
        <begin position="22"/>
        <end position="316"/>
    </location>
</feature>
<keyword evidence="4" id="KW-0006">Acetoin catabolism</keyword>
<dbReference type="InterPro" id="IPR003085">
    <property type="entry name" value="AcuC"/>
</dbReference>
<dbReference type="PANTHER" id="PTHR10625">
    <property type="entry name" value="HISTONE DEACETYLASE HDAC1-RELATED"/>
    <property type="match status" value="1"/>
</dbReference>
<dbReference type="AlphaFoldDB" id="N0E1S7"/>
<dbReference type="Gene3D" id="3.40.800.20">
    <property type="entry name" value="Histone deacetylase domain"/>
    <property type="match status" value="1"/>
</dbReference>
<dbReference type="PRINTS" id="PR01272">
    <property type="entry name" value="ACUCPROTEIN"/>
</dbReference>
<dbReference type="PANTHER" id="PTHR10625:SF10">
    <property type="entry name" value="HISTONE DEACETYLASE HDAC1"/>
    <property type="match status" value="1"/>
</dbReference>
<dbReference type="Pfam" id="PF00850">
    <property type="entry name" value="Hist_deacetyl"/>
    <property type="match status" value="1"/>
</dbReference>
<evidence type="ECO:0000256" key="3">
    <source>
        <dbReference type="ARBA" id="ARBA00020218"/>
    </source>
</evidence>